<reference evidence="3" key="2">
    <citation type="submission" date="2021-01" db="UniProtKB">
        <authorList>
            <consortium name="EnsemblMetazoa"/>
        </authorList>
    </citation>
    <scope>IDENTIFICATION</scope>
</reference>
<dbReference type="PANTHER" id="PTHR21255:SF65">
    <property type="entry name" value="TCTEX1 DOMAIN-CONTAINING PROTEIN 2"/>
    <property type="match status" value="1"/>
</dbReference>
<evidence type="ECO:0000313" key="4">
    <source>
        <dbReference type="Proteomes" id="UP000007110"/>
    </source>
</evidence>
<feature type="compositionally biased region" description="Low complexity" evidence="2">
    <location>
        <begin position="30"/>
        <end position="43"/>
    </location>
</feature>
<protein>
    <submittedName>
        <fullName evidence="3">Uncharacterized protein</fullName>
    </submittedName>
</protein>
<dbReference type="GO" id="GO:0007018">
    <property type="term" value="P:microtubule-based movement"/>
    <property type="evidence" value="ECO:0000318"/>
    <property type="project" value="GO_Central"/>
</dbReference>
<feature type="compositionally biased region" description="Low complexity" evidence="2">
    <location>
        <begin position="8"/>
        <end position="21"/>
    </location>
</feature>
<dbReference type="KEGG" id="spu:591304"/>
<dbReference type="GO" id="GO:0005737">
    <property type="term" value="C:cytoplasm"/>
    <property type="evidence" value="ECO:0000318"/>
    <property type="project" value="GO_Central"/>
</dbReference>
<proteinExistence type="inferred from homology"/>
<dbReference type="OMA" id="IHMTIAG"/>
<evidence type="ECO:0000256" key="1">
    <source>
        <dbReference type="ARBA" id="ARBA00005361"/>
    </source>
</evidence>
<dbReference type="GO" id="GO:0005868">
    <property type="term" value="C:cytoplasmic dynein complex"/>
    <property type="evidence" value="ECO:0000318"/>
    <property type="project" value="GO_Central"/>
</dbReference>
<dbReference type="Gene3D" id="3.30.1140.40">
    <property type="entry name" value="Tctex-1"/>
    <property type="match status" value="1"/>
</dbReference>
<dbReference type="OrthoDB" id="10260741at2759"/>
<name>A0A7M7LLA7_STRPU</name>
<reference evidence="4" key="1">
    <citation type="submission" date="2015-02" db="EMBL/GenBank/DDBJ databases">
        <title>Genome sequencing for Strongylocentrotus purpuratus.</title>
        <authorList>
            <person name="Murali S."/>
            <person name="Liu Y."/>
            <person name="Vee V."/>
            <person name="English A."/>
            <person name="Wang M."/>
            <person name="Skinner E."/>
            <person name="Han Y."/>
            <person name="Muzny D.M."/>
            <person name="Worley K.C."/>
            <person name="Gibbs R.A."/>
        </authorList>
    </citation>
    <scope>NUCLEOTIDE SEQUENCE</scope>
</reference>
<dbReference type="AlphaFoldDB" id="A0A7M7LLA7"/>
<dbReference type="Proteomes" id="UP000007110">
    <property type="component" value="Unassembled WGS sequence"/>
</dbReference>
<evidence type="ECO:0000256" key="2">
    <source>
        <dbReference type="SAM" id="MobiDB-lite"/>
    </source>
</evidence>
<dbReference type="RefSeq" id="XP_003726104.2">
    <property type="nucleotide sequence ID" value="XM_003726056.3"/>
</dbReference>
<evidence type="ECO:0000313" key="3">
    <source>
        <dbReference type="EnsemblMetazoa" id="XP_003726104"/>
    </source>
</evidence>
<feature type="region of interest" description="Disordered" evidence="2">
    <location>
        <begin position="1"/>
        <end position="102"/>
    </location>
</feature>
<comment type="similarity">
    <text evidence="1">Belongs to the dynein light chain Tctex-type family.</text>
</comment>
<dbReference type="InterPro" id="IPR005334">
    <property type="entry name" value="Tctex-1-like"/>
</dbReference>
<organism evidence="3 4">
    <name type="scientific">Strongylocentrotus purpuratus</name>
    <name type="common">Purple sea urchin</name>
    <dbReference type="NCBI Taxonomy" id="7668"/>
    <lineage>
        <taxon>Eukaryota</taxon>
        <taxon>Metazoa</taxon>
        <taxon>Echinodermata</taxon>
        <taxon>Eleutherozoa</taxon>
        <taxon>Echinozoa</taxon>
        <taxon>Echinoidea</taxon>
        <taxon>Euechinoidea</taxon>
        <taxon>Echinacea</taxon>
        <taxon>Camarodonta</taxon>
        <taxon>Echinidea</taxon>
        <taxon>Strongylocentrotidae</taxon>
        <taxon>Strongylocentrotus</taxon>
    </lineage>
</organism>
<dbReference type="CDD" id="cd21451">
    <property type="entry name" value="DLC-like_TCTEX1D"/>
    <property type="match status" value="1"/>
</dbReference>
<dbReference type="InParanoid" id="A0A7M7LLA7"/>
<sequence>MSTRARKSPSASSSSSRMMSAGGRKKAPQSTTKSSTASTTKGSMPQRKVSRTNDQVAPTTARKISVASNASSHSRKMSAAAGVNQGSASSTKKKPGEGGEDMMNLKQSFQSLMIAKRMARSLRQRTSQRLADRRGVSFVSYMDRPRRRSPSAKHLPQIENTYQLEPRELFSSYVRVIRDIIESTVESRLTGMKYDPKLCSKEAEELSEIIKERVKTLDIDRYKLITLVHIGKMHGQGLQVCSRNSWDPARDSFVSYRFQNASVFCVATIYGVYFE</sequence>
<dbReference type="GO" id="GO:0045505">
    <property type="term" value="F:dynein intermediate chain binding"/>
    <property type="evidence" value="ECO:0000318"/>
    <property type="project" value="GO_Central"/>
</dbReference>
<dbReference type="PANTHER" id="PTHR21255">
    <property type="entry name" value="T-COMPLEX-ASSOCIATED-TESTIS-EXPRESSED 1/ DYNEIN LIGHT CHAIN"/>
    <property type="match status" value="1"/>
</dbReference>
<dbReference type="Pfam" id="PF03645">
    <property type="entry name" value="Tctex-1"/>
    <property type="match status" value="1"/>
</dbReference>
<dbReference type="InterPro" id="IPR038586">
    <property type="entry name" value="Tctex-1-like_sf"/>
</dbReference>
<keyword evidence="4" id="KW-1185">Reference proteome</keyword>
<dbReference type="EnsemblMetazoa" id="XM_003726056">
    <property type="protein sequence ID" value="XP_003726104"/>
    <property type="gene ID" value="LOC591304"/>
</dbReference>
<dbReference type="GeneID" id="591304"/>
<accession>A0A7M7LLA7</accession>